<evidence type="ECO:0000256" key="10">
    <source>
        <dbReference type="ARBA" id="ARBA00022898"/>
    </source>
</evidence>
<dbReference type="InterPro" id="IPR001926">
    <property type="entry name" value="TrpB-like_PALP"/>
</dbReference>
<name>A0ABP6Q1I2_9ACTN</name>
<dbReference type="CDD" id="cd01562">
    <property type="entry name" value="Thr-dehyd"/>
    <property type="match status" value="1"/>
</dbReference>
<keyword evidence="10" id="KW-0663">Pyridoxal phosphate</keyword>
<evidence type="ECO:0000256" key="6">
    <source>
        <dbReference type="ARBA" id="ARBA00012096"/>
    </source>
</evidence>
<evidence type="ECO:0000256" key="4">
    <source>
        <dbReference type="ARBA" id="ARBA00010869"/>
    </source>
</evidence>
<feature type="domain" description="ACT" evidence="12">
    <location>
        <begin position="334"/>
        <end position="408"/>
    </location>
</feature>
<dbReference type="EMBL" id="BAAAUV010000003">
    <property type="protein sequence ID" value="GAA3200269.1"/>
    <property type="molecule type" value="Genomic_DNA"/>
</dbReference>
<dbReference type="InterPro" id="IPR045865">
    <property type="entry name" value="ACT-like_dom_sf"/>
</dbReference>
<dbReference type="PROSITE" id="PS51671">
    <property type="entry name" value="ACT"/>
    <property type="match status" value="1"/>
</dbReference>
<evidence type="ECO:0000256" key="7">
    <source>
        <dbReference type="ARBA" id="ARBA00022248"/>
    </source>
</evidence>
<dbReference type="InterPro" id="IPR002912">
    <property type="entry name" value="ACT_dom"/>
</dbReference>
<dbReference type="CDD" id="cd04886">
    <property type="entry name" value="ACT_ThrD-II-like"/>
    <property type="match status" value="1"/>
</dbReference>
<dbReference type="EC" id="4.3.1.19" evidence="6"/>
<dbReference type="PANTHER" id="PTHR48078">
    <property type="entry name" value="THREONINE DEHYDRATASE, MITOCHONDRIAL-RELATED"/>
    <property type="match status" value="1"/>
</dbReference>
<gene>
    <name evidence="13" type="primary">ilvA</name>
    <name evidence="13" type="ORF">GCM10010468_12840</name>
</gene>
<dbReference type="InterPro" id="IPR000634">
    <property type="entry name" value="Ser/Thr_deHydtase_PyrdxlP-BS"/>
</dbReference>
<dbReference type="InterPro" id="IPR036052">
    <property type="entry name" value="TrpB-like_PALP_sf"/>
</dbReference>
<keyword evidence="11" id="KW-0456">Lyase</keyword>
<reference evidence="14" key="1">
    <citation type="journal article" date="2019" name="Int. J. Syst. Evol. Microbiol.">
        <title>The Global Catalogue of Microorganisms (GCM) 10K type strain sequencing project: providing services to taxonomists for standard genome sequencing and annotation.</title>
        <authorList>
            <consortium name="The Broad Institute Genomics Platform"/>
            <consortium name="The Broad Institute Genome Sequencing Center for Infectious Disease"/>
            <person name="Wu L."/>
            <person name="Ma J."/>
        </authorList>
    </citation>
    <scope>NUCLEOTIDE SEQUENCE [LARGE SCALE GENOMIC DNA]</scope>
    <source>
        <strain evidence="14">JCM 9377</strain>
    </source>
</reference>
<evidence type="ECO:0000256" key="3">
    <source>
        <dbReference type="ARBA" id="ARBA00004958"/>
    </source>
</evidence>
<dbReference type="SUPFAM" id="SSF55021">
    <property type="entry name" value="ACT-like"/>
    <property type="match status" value="1"/>
</dbReference>
<organism evidence="13 14">
    <name type="scientific">Actinocorallia longicatena</name>
    <dbReference type="NCBI Taxonomy" id="111803"/>
    <lineage>
        <taxon>Bacteria</taxon>
        <taxon>Bacillati</taxon>
        <taxon>Actinomycetota</taxon>
        <taxon>Actinomycetes</taxon>
        <taxon>Streptosporangiales</taxon>
        <taxon>Thermomonosporaceae</taxon>
        <taxon>Actinocorallia</taxon>
    </lineage>
</organism>
<proteinExistence type="inferred from homology"/>
<evidence type="ECO:0000256" key="1">
    <source>
        <dbReference type="ARBA" id="ARBA00001933"/>
    </source>
</evidence>
<dbReference type="NCBIfam" id="TIGR01127">
    <property type="entry name" value="ilvA_1Cterm"/>
    <property type="match status" value="1"/>
</dbReference>
<comment type="caution">
    <text evidence="13">The sequence shown here is derived from an EMBL/GenBank/DDBJ whole genome shotgun (WGS) entry which is preliminary data.</text>
</comment>
<dbReference type="RefSeq" id="WP_344823213.1">
    <property type="nucleotide sequence ID" value="NZ_BAAAUV010000003.1"/>
</dbReference>
<keyword evidence="9" id="KW-0412">Isoleucine biosynthesis</keyword>
<keyword evidence="9" id="KW-0100">Branched-chain amino acid biosynthesis</keyword>
<evidence type="ECO:0000256" key="9">
    <source>
        <dbReference type="ARBA" id="ARBA00022624"/>
    </source>
</evidence>
<keyword evidence="9" id="KW-0028">Amino-acid biosynthesis</keyword>
<dbReference type="Gene3D" id="3.40.50.1100">
    <property type="match status" value="2"/>
</dbReference>
<evidence type="ECO:0000313" key="14">
    <source>
        <dbReference type="Proteomes" id="UP001501237"/>
    </source>
</evidence>
<dbReference type="SUPFAM" id="SSF53686">
    <property type="entry name" value="Tryptophan synthase beta subunit-like PLP-dependent enzymes"/>
    <property type="match status" value="1"/>
</dbReference>
<evidence type="ECO:0000256" key="2">
    <source>
        <dbReference type="ARBA" id="ARBA00004810"/>
    </source>
</evidence>
<keyword evidence="14" id="KW-1185">Reference proteome</keyword>
<comment type="pathway">
    <text evidence="3">Amino-acid degradation; L-threonine degradation via propanoate pathway; propanoate from L-threonine: step 1/4.</text>
</comment>
<keyword evidence="8" id="KW-0021">Allosteric enzyme</keyword>
<comment type="similarity">
    <text evidence="4">Belongs to the serine/threonine dehydratase family.</text>
</comment>
<evidence type="ECO:0000256" key="8">
    <source>
        <dbReference type="ARBA" id="ARBA00022533"/>
    </source>
</evidence>
<dbReference type="Proteomes" id="UP001501237">
    <property type="component" value="Unassembled WGS sequence"/>
</dbReference>
<comment type="cofactor">
    <cofactor evidence="1">
        <name>pyridoxal 5'-phosphate</name>
        <dbReference type="ChEBI" id="CHEBI:597326"/>
    </cofactor>
</comment>
<accession>A0ABP6Q1I2</accession>
<dbReference type="InterPro" id="IPR044561">
    <property type="entry name" value="ACT_ThrD-II-like"/>
</dbReference>
<evidence type="ECO:0000256" key="5">
    <source>
        <dbReference type="ARBA" id="ARBA00011447"/>
    </source>
</evidence>
<sequence>MNELVSVDEMRVAREALREVLVRSPLLHSRHLSEVVGGPVYLKCENVQRTGSYKIRGAFTRISRLSAEERSRGVVAASAGNHAQGVALAASLLGSKATIFMPEGAPLPKVEATRAYGADIVFPGETFDVCLTAAQKYAEECGAVFIPPYDHHDVVVGQGTLGLEILEDLPEVRTIVAAVGGGGLASGLAVAVKSVAAERGVEAPTVLGVQAKRSASFPPSLAAGRPMTIKTSPTMADGIAVGRPGDLTYRLVSEFVDSVVTVSEESLSRALLVCLERAKQVVEPAGAASVAALMEHTYAMKPPVVAVLSGGNIDPVLLAKVLRHGLATAGRYLVLRVRLTDRPGALVQLLSELAVLGVNVLDVTHERVAARLHVEDAEVLLHLETRGAEHCDEVVGRLRKQGYTLTFS</sequence>
<comment type="subunit">
    <text evidence="5">In the native structure, TdcB is in a dimeric form, whereas in the TdcB-AMP complex, it exists in a tetrameric form (dimer of dimers).</text>
</comment>
<comment type="pathway">
    <text evidence="2">Amino-acid biosynthesis; L-isoleucine biosynthesis; 2-oxobutanoate from L-threonine: step 1/1.</text>
</comment>
<evidence type="ECO:0000259" key="12">
    <source>
        <dbReference type="PROSITE" id="PS51671"/>
    </source>
</evidence>
<evidence type="ECO:0000313" key="13">
    <source>
        <dbReference type="EMBL" id="GAA3200269.1"/>
    </source>
</evidence>
<dbReference type="InterPro" id="IPR005789">
    <property type="entry name" value="Thr_deHydtase_catblc"/>
</dbReference>
<protein>
    <recommendedName>
        <fullName evidence="7">L-threonine dehydratase catabolic TdcB</fullName>
        <ecNumber evidence="6">4.3.1.19</ecNumber>
    </recommendedName>
</protein>
<dbReference type="PROSITE" id="PS00165">
    <property type="entry name" value="DEHYDRATASE_SER_THR"/>
    <property type="match status" value="1"/>
</dbReference>
<dbReference type="Pfam" id="PF00291">
    <property type="entry name" value="PALP"/>
    <property type="match status" value="1"/>
</dbReference>
<dbReference type="PANTHER" id="PTHR48078:SF6">
    <property type="entry name" value="L-THREONINE DEHYDRATASE CATABOLIC TDCB"/>
    <property type="match status" value="1"/>
</dbReference>
<dbReference type="InterPro" id="IPR050147">
    <property type="entry name" value="Ser/Thr_Dehydratase"/>
</dbReference>
<evidence type="ECO:0000256" key="11">
    <source>
        <dbReference type="ARBA" id="ARBA00023239"/>
    </source>
</evidence>